<reference evidence="13 14" key="1">
    <citation type="submission" date="2019-03" db="EMBL/GenBank/DDBJ databases">
        <title>Genomic Encyclopedia of Type Strains, Phase IV (KMG-IV): sequencing the most valuable type-strain genomes for metagenomic binning, comparative biology and taxonomic classification.</title>
        <authorList>
            <person name="Goeker M."/>
        </authorList>
    </citation>
    <scope>NUCLEOTIDE SEQUENCE [LARGE SCALE GENOMIC DNA]</scope>
    <source>
        <strain evidence="13 14">DSM 24984</strain>
    </source>
</reference>
<dbReference type="SUPFAM" id="SSF141734">
    <property type="entry name" value="HisI-like"/>
    <property type="match status" value="1"/>
</dbReference>
<protein>
    <recommendedName>
        <fullName evidence="11">Phosphoribosyl-AMP cyclohydrolase</fullName>
        <shortName evidence="11">PRA-CH</shortName>
        <ecNumber evidence="11">3.5.4.19</ecNumber>
    </recommendedName>
</protein>
<dbReference type="NCBIfam" id="NF000768">
    <property type="entry name" value="PRK00051.1"/>
    <property type="match status" value="1"/>
</dbReference>
<evidence type="ECO:0000256" key="3">
    <source>
        <dbReference type="ARBA" id="ARBA00005169"/>
    </source>
</evidence>
<comment type="cofactor">
    <cofactor evidence="11">
        <name>Zn(2+)</name>
        <dbReference type="ChEBI" id="CHEBI:29105"/>
    </cofactor>
    <text evidence="11">Binds 1 zinc ion per subunit.</text>
</comment>
<evidence type="ECO:0000256" key="6">
    <source>
        <dbReference type="ARBA" id="ARBA00008299"/>
    </source>
</evidence>
<dbReference type="Gene3D" id="3.10.20.810">
    <property type="entry name" value="Phosphoribosyl-AMP cyclohydrolase"/>
    <property type="match status" value="1"/>
</dbReference>
<comment type="similarity">
    <text evidence="11">Belongs to the PRA-CH family.</text>
</comment>
<dbReference type="InterPro" id="IPR038019">
    <property type="entry name" value="PRib_AMP_CycHydrolase_sf"/>
</dbReference>
<dbReference type="GO" id="GO:0000287">
    <property type="term" value="F:magnesium ion binding"/>
    <property type="evidence" value="ECO:0007669"/>
    <property type="project" value="UniProtKB-UniRule"/>
</dbReference>
<dbReference type="FunFam" id="3.10.20.810:FF:000001">
    <property type="entry name" value="Histidine biosynthesis bifunctional protein HisIE"/>
    <property type="match status" value="1"/>
</dbReference>
<dbReference type="AlphaFoldDB" id="A0A4R1K717"/>
<feature type="binding site" evidence="11">
    <location>
        <position position="75"/>
    </location>
    <ligand>
        <name>Zn(2+)</name>
        <dbReference type="ChEBI" id="CHEBI:29105"/>
        <note>ligand shared between dimeric partners</note>
    </ligand>
</feature>
<feature type="binding site" evidence="11">
    <location>
        <position position="76"/>
    </location>
    <ligand>
        <name>Mg(2+)</name>
        <dbReference type="ChEBI" id="CHEBI:18420"/>
    </ligand>
</feature>
<dbReference type="GO" id="GO:0004635">
    <property type="term" value="F:phosphoribosyl-AMP cyclohydrolase activity"/>
    <property type="evidence" value="ECO:0007669"/>
    <property type="project" value="UniProtKB-UniRule"/>
</dbReference>
<keyword evidence="10 11" id="KW-0368">Histidine biosynthesis</keyword>
<keyword evidence="9 11" id="KW-0378">Hydrolase</keyword>
<dbReference type="InterPro" id="IPR002496">
    <property type="entry name" value="PRib_AMP_CycHydrolase_dom"/>
</dbReference>
<dbReference type="UniPathway" id="UPA00031">
    <property type="reaction ID" value="UER00008"/>
</dbReference>
<dbReference type="InterPro" id="IPR026660">
    <property type="entry name" value="PRA-CH"/>
</dbReference>
<comment type="subcellular location">
    <subcellularLocation>
        <location evidence="11">Cytoplasm</location>
    </subcellularLocation>
</comment>
<evidence type="ECO:0000256" key="7">
    <source>
        <dbReference type="ARBA" id="ARBA00022490"/>
    </source>
</evidence>
<comment type="subunit">
    <text evidence="11">Homodimer.</text>
</comment>
<evidence type="ECO:0000256" key="1">
    <source>
        <dbReference type="ARBA" id="ARBA00000024"/>
    </source>
</evidence>
<dbReference type="Pfam" id="PF01502">
    <property type="entry name" value="PRA-CH"/>
    <property type="match status" value="1"/>
</dbReference>
<evidence type="ECO:0000313" key="14">
    <source>
        <dbReference type="Proteomes" id="UP000294614"/>
    </source>
</evidence>
<evidence type="ECO:0000256" key="10">
    <source>
        <dbReference type="ARBA" id="ARBA00023102"/>
    </source>
</evidence>
<dbReference type="RefSeq" id="WP_207891278.1">
    <property type="nucleotide sequence ID" value="NZ_JAJUHT010000008.1"/>
</dbReference>
<feature type="domain" description="Phosphoribosyl-AMP cyclohydrolase" evidence="12">
    <location>
        <begin position="27"/>
        <end position="100"/>
    </location>
</feature>
<keyword evidence="7 11" id="KW-0963">Cytoplasm</keyword>
<dbReference type="GO" id="GO:0008270">
    <property type="term" value="F:zinc ion binding"/>
    <property type="evidence" value="ECO:0007669"/>
    <property type="project" value="UniProtKB-UniRule"/>
</dbReference>
<evidence type="ECO:0000256" key="5">
    <source>
        <dbReference type="ARBA" id="ARBA00007731"/>
    </source>
</evidence>
<sequence>MIKIDWEKQGGLLPAVVQDYKSDEVLMLAYVNEEALRLTLETGYAHYWSRSRNQLWKKGETSGHLQRIEQVRLDCDGDTLLYIVHQTGPACHTGEKSCFFTLLDSAKGE</sequence>
<dbReference type="Proteomes" id="UP000294614">
    <property type="component" value="Unassembled WGS sequence"/>
</dbReference>
<organism evidence="13 14">
    <name type="scientific">Seleniivibrio woodruffii</name>
    <dbReference type="NCBI Taxonomy" id="1078050"/>
    <lineage>
        <taxon>Bacteria</taxon>
        <taxon>Pseudomonadati</taxon>
        <taxon>Deferribacterota</taxon>
        <taxon>Deferribacteres</taxon>
        <taxon>Deferribacterales</taxon>
        <taxon>Geovibrionaceae</taxon>
        <taxon>Seleniivibrio</taxon>
    </lineage>
</organism>
<evidence type="ECO:0000259" key="12">
    <source>
        <dbReference type="Pfam" id="PF01502"/>
    </source>
</evidence>
<proteinExistence type="inferred from homology"/>
<evidence type="ECO:0000313" key="13">
    <source>
        <dbReference type="EMBL" id="TCK59573.1"/>
    </source>
</evidence>
<comment type="catalytic activity">
    <reaction evidence="1 11">
        <text>1-(5-phospho-beta-D-ribosyl)-5'-AMP + H2O = 1-(5-phospho-beta-D-ribosyl)-5-[(5-phospho-beta-D-ribosylamino)methylideneamino]imidazole-4-carboxamide</text>
        <dbReference type="Rhea" id="RHEA:20049"/>
        <dbReference type="ChEBI" id="CHEBI:15377"/>
        <dbReference type="ChEBI" id="CHEBI:58435"/>
        <dbReference type="ChEBI" id="CHEBI:59457"/>
        <dbReference type="EC" id="3.5.4.19"/>
    </reaction>
</comment>
<evidence type="ECO:0000256" key="9">
    <source>
        <dbReference type="ARBA" id="ARBA00022801"/>
    </source>
</evidence>
<gene>
    <name evidence="11" type="primary">hisI</name>
    <name evidence="13" type="ORF">C8D98_2507</name>
</gene>
<dbReference type="GO" id="GO:0004636">
    <property type="term" value="F:phosphoribosyl-ATP diphosphatase activity"/>
    <property type="evidence" value="ECO:0007669"/>
    <property type="project" value="UniProtKB-EC"/>
</dbReference>
<comment type="similarity">
    <text evidence="6">In the N-terminal section; belongs to the PRA-CH family.</text>
</comment>
<comment type="catalytic activity">
    <reaction evidence="2">
        <text>1-(5-phospho-beta-D-ribosyl)-ATP + H2O = 1-(5-phospho-beta-D-ribosyl)-5'-AMP + diphosphate + H(+)</text>
        <dbReference type="Rhea" id="RHEA:22828"/>
        <dbReference type="ChEBI" id="CHEBI:15377"/>
        <dbReference type="ChEBI" id="CHEBI:15378"/>
        <dbReference type="ChEBI" id="CHEBI:33019"/>
        <dbReference type="ChEBI" id="CHEBI:59457"/>
        <dbReference type="ChEBI" id="CHEBI:73183"/>
        <dbReference type="EC" id="3.6.1.31"/>
    </reaction>
</comment>
<keyword evidence="11" id="KW-0479">Metal-binding</keyword>
<evidence type="ECO:0000256" key="11">
    <source>
        <dbReference type="HAMAP-Rule" id="MF_01021"/>
    </source>
</evidence>
<name>A0A4R1K717_9BACT</name>
<dbReference type="HAMAP" id="MF_01021">
    <property type="entry name" value="HisI"/>
    <property type="match status" value="1"/>
</dbReference>
<comment type="caution">
    <text evidence="13">The sequence shown here is derived from an EMBL/GenBank/DDBJ whole genome shotgun (WGS) entry which is preliminary data.</text>
</comment>
<feature type="binding site" evidence="11">
    <location>
        <position position="91"/>
    </location>
    <ligand>
        <name>Zn(2+)</name>
        <dbReference type="ChEBI" id="CHEBI:29105"/>
        <note>ligand shared between dimeric partners</note>
    </ligand>
</feature>
<evidence type="ECO:0000256" key="8">
    <source>
        <dbReference type="ARBA" id="ARBA00022605"/>
    </source>
</evidence>
<dbReference type="EMBL" id="SMGG01000006">
    <property type="protein sequence ID" value="TCK59573.1"/>
    <property type="molecule type" value="Genomic_DNA"/>
</dbReference>
<dbReference type="PANTHER" id="PTHR42945:SF1">
    <property type="entry name" value="HISTIDINE BIOSYNTHESIS BIFUNCTIONAL PROTEIN HIS7"/>
    <property type="match status" value="1"/>
</dbReference>
<feature type="binding site" evidence="11">
    <location>
        <position position="78"/>
    </location>
    <ligand>
        <name>Mg(2+)</name>
        <dbReference type="ChEBI" id="CHEBI:18420"/>
    </ligand>
</feature>
<keyword evidence="14" id="KW-1185">Reference proteome</keyword>
<dbReference type="GO" id="GO:0005737">
    <property type="term" value="C:cytoplasm"/>
    <property type="evidence" value="ECO:0007669"/>
    <property type="project" value="UniProtKB-SubCell"/>
</dbReference>
<comment type="pathway">
    <text evidence="4">Amino-acid biosynthesis; L-histidine biosynthesis; L-histidine from 5-phospho-alpha-D-ribose 1-diphosphate: step 2/9.</text>
</comment>
<comment type="function">
    <text evidence="11">Catalyzes the hydrolysis of the adenine ring of phosphoribosyl-AMP.</text>
</comment>
<comment type="similarity">
    <text evidence="5">In the C-terminal section; belongs to the PRA-PH family.</text>
</comment>
<keyword evidence="11" id="KW-0460">Magnesium</keyword>
<comment type="pathway">
    <text evidence="3 11">Amino-acid biosynthesis; L-histidine biosynthesis; L-histidine from 5-phospho-alpha-D-ribose 1-diphosphate: step 3/9.</text>
</comment>
<accession>A0A4R1K717</accession>
<feature type="binding site" evidence="11">
    <location>
        <position position="74"/>
    </location>
    <ligand>
        <name>Mg(2+)</name>
        <dbReference type="ChEBI" id="CHEBI:18420"/>
    </ligand>
</feature>
<evidence type="ECO:0000256" key="4">
    <source>
        <dbReference type="ARBA" id="ARBA00005204"/>
    </source>
</evidence>
<dbReference type="GO" id="GO:0000105">
    <property type="term" value="P:L-histidine biosynthetic process"/>
    <property type="evidence" value="ECO:0007669"/>
    <property type="project" value="UniProtKB-UniRule"/>
</dbReference>
<feature type="binding site" evidence="11">
    <location>
        <position position="98"/>
    </location>
    <ligand>
        <name>Zn(2+)</name>
        <dbReference type="ChEBI" id="CHEBI:29105"/>
        <note>ligand shared between dimeric partners</note>
    </ligand>
</feature>
<keyword evidence="8 11" id="KW-0028">Amino-acid biosynthesis</keyword>
<keyword evidence="11" id="KW-0862">Zinc</keyword>
<dbReference type="PANTHER" id="PTHR42945">
    <property type="entry name" value="HISTIDINE BIOSYNTHESIS BIFUNCTIONAL PROTEIN"/>
    <property type="match status" value="1"/>
</dbReference>
<dbReference type="EC" id="3.5.4.19" evidence="11"/>
<comment type="cofactor">
    <cofactor evidence="11">
        <name>Mg(2+)</name>
        <dbReference type="ChEBI" id="CHEBI:18420"/>
    </cofactor>
    <text evidence="11">Binds 1 Mg(2+) ion per subunit.</text>
</comment>
<evidence type="ECO:0000256" key="2">
    <source>
        <dbReference type="ARBA" id="ARBA00001460"/>
    </source>
</evidence>